<reference evidence="1" key="1">
    <citation type="submission" date="2020-10" db="EMBL/GenBank/DDBJ databases">
        <title>Catharus ustulatus (Swainson's thrush) genome, bCatUst1, primary haplotype v2.</title>
        <authorList>
            <person name="Delmore K."/>
            <person name="Vafadar M."/>
            <person name="Formenti G."/>
            <person name="Chow W."/>
            <person name="Pelan S."/>
            <person name="Howe K."/>
            <person name="Rhie A."/>
            <person name="Mountcastle J."/>
            <person name="Haase B."/>
            <person name="Fedrigo O."/>
            <person name="Jarvis E.D."/>
        </authorList>
    </citation>
    <scope>NUCLEOTIDE SEQUENCE [LARGE SCALE GENOMIC DNA]</scope>
</reference>
<evidence type="ECO:0000313" key="2">
    <source>
        <dbReference type="Proteomes" id="UP000694563"/>
    </source>
</evidence>
<dbReference type="Proteomes" id="UP000694563">
    <property type="component" value="Chromosome 32"/>
</dbReference>
<reference evidence="1" key="3">
    <citation type="submission" date="2025-09" db="UniProtKB">
        <authorList>
            <consortium name="Ensembl"/>
        </authorList>
    </citation>
    <scope>IDENTIFICATION</scope>
</reference>
<dbReference type="AlphaFoldDB" id="A0A8C3V0Q8"/>
<evidence type="ECO:0000313" key="1">
    <source>
        <dbReference type="Ensembl" id="ENSCUSP00005021184.1"/>
    </source>
</evidence>
<accession>A0A8C3V0Q8</accession>
<proteinExistence type="predicted"/>
<keyword evidence="2" id="KW-1185">Reference proteome</keyword>
<organism evidence="1 2">
    <name type="scientific">Catharus ustulatus</name>
    <name type="common">Russet-backed thrush</name>
    <name type="synonym">Hylocichla ustulatus</name>
    <dbReference type="NCBI Taxonomy" id="91951"/>
    <lineage>
        <taxon>Eukaryota</taxon>
        <taxon>Metazoa</taxon>
        <taxon>Chordata</taxon>
        <taxon>Craniata</taxon>
        <taxon>Vertebrata</taxon>
        <taxon>Euteleostomi</taxon>
        <taxon>Archelosauria</taxon>
        <taxon>Archosauria</taxon>
        <taxon>Dinosauria</taxon>
        <taxon>Saurischia</taxon>
        <taxon>Theropoda</taxon>
        <taxon>Coelurosauria</taxon>
        <taxon>Aves</taxon>
        <taxon>Neognathae</taxon>
        <taxon>Neoaves</taxon>
        <taxon>Telluraves</taxon>
        <taxon>Australaves</taxon>
        <taxon>Passeriformes</taxon>
        <taxon>Turdidae</taxon>
        <taxon>Catharus</taxon>
    </lineage>
</organism>
<reference evidence="1" key="2">
    <citation type="submission" date="2025-08" db="UniProtKB">
        <authorList>
            <consortium name="Ensembl"/>
        </authorList>
    </citation>
    <scope>IDENTIFICATION</scope>
</reference>
<sequence>MSSSLDLDRAPTLDELLRGCVDAFGGGDPDFGGFWGVPGGLGGSRGFGDLDLGAPEFFWSSCVGDLGGLGGDGSDFWDVLKIWGGGWCCGGLGWGLGGVAAVLG</sequence>
<protein>
    <submittedName>
        <fullName evidence="1">Uncharacterized protein</fullName>
    </submittedName>
</protein>
<dbReference type="Ensembl" id="ENSCUST00005021959.1">
    <property type="protein sequence ID" value="ENSCUSP00005021184.1"/>
    <property type="gene ID" value="ENSCUSG00005013487.1"/>
</dbReference>
<name>A0A8C3V0Q8_CATUS</name>